<gene>
    <name evidence="2" type="ORF">GL4_1319</name>
</gene>
<dbReference type="EMBL" id="AP014648">
    <property type="protein sequence ID" value="BAQ16777.1"/>
    <property type="molecule type" value="Genomic_DNA"/>
</dbReference>
<protein>
    <submittedName>
        <fullName evidence="2">Uncharacterized protein</fullName>
    </submittedName>
</protein>
<keyword evidence="3" id="KW-1185">Reference proteome</keyword>
<evidence type="ECO:0000256" key="1">
    <source>
        <dbReference type="SAM" id="MobiDB-lite"/>
    </source>
</evidence>
<evidence type="ECO:0000313" key="3">
    <source>
        <dbReference type="Proteomes" id="UP000031643"/>
    </source>
</evidence>
<sequence>MLQCKNDSLRAPRKGLPVSSFGTMDRRARVYAGQATAPKISLTIAANQPS</sequence>
<accession>A0A0A8K2P0</accession>
<dbReference type="KEGG" id="mcg:GL4_1319"/>
<name>A0A0A8K2P0_9HYPH</name>
<dbReference type="Proteomes" id="UP000031643">
    <property type="component" value="Chromosome"/>
</dbReference>
<dbReference type="HOGENOM" id="CLU_3119642_0_0_5"/>
<feature type="region of interest" description="Disordered" evidence="1">
    <location>
        <begin position="1"/>
        <end position="20"/>
    </location>
</feature>
<evidence type="ECO:0000313" key="2">
    <source>
        <dbReference type="EMBL" id="BAQ16777.1"/>
    </source>
</evidence>
<organism evidence="2 3">
    <name type="scientific">Methyloceanibacter caenitepidi</name>
    <dbReference type="NCBI Taxonomy" id="1384459"/>
    <lineage>
        <taxon>Bacteria</taxon>
        <taxon>Pseudomonadati</taxon>
        <taxon>Pseudomonadota</taxon>
        <taxon>Alphaproteobacteria</taxon>
        <taxon>Hyphomicrobiales</taxon>
        <taxon>Hyphomicrobiaceae</taxon>
        <taxon>Methyloceanibacter</taxon>
    </lineage>
</organism>
<reference evidence="2 3" key="1">
    <citation type="submission" date="2014-09" db="EMBL/GenBank/DDBJ databases">
        <title>Genome sequencing of Methyloceanibacter caenitepidi Gela4.</title>
        <authorList>
            <person name="Takeuchi M."/>
            <person name="Susumu S."/>
            <person name="Kamagata Y."/>
            <person name="Oshima K."/>
            <person name="Hattori M."/>
            <person name="Iwasaki W."/>
        </authorList>
    </citation>
    <scope>NUCLEOTIDE SEQUENCE [LARGE SCALE GENOMIC DNA]</scope>
    <source>
        <strain evidence="2 3">Gela4</strain>
    </source>
</reference>
<proteinExistence type="predicted"/>
<dbReference type="AlphaFoldDB" id="A0A0A8K2P0"/>
<dbReference type="STRING" id="1384459.GL4_1319"/>